<feature type="transmembrane region" description="Helical" evidence="13">
    <location>
        <begin position="561"/>
        <end position="580"/>
    </location>
</feature>
<comment type="caution">
    <text evidence="15">The sequence shown here is derived from an EMBL/GenBank/DDBJ whole genome shotgun (WGS) entry which is preliminary data.</text>
</comment>
<evidence type="ECO:0000256" key="2">
    <source>
        <dbReference type="ARBA" id="ARBA00008568"/>
    </source>
</evidence>
<comment type="subcellular location">
    <subcellularLocation>
        <location evidence="1">Membrane</location>
        <topology evidence="1">Multi-pass membrane protein</topology>
    </subcellularLocation>
</comment>
<feature type="transmembrane region" description="Helical" evidence="13">
    <location>
        <begin position="586"/>
        <end position="603"/>
    </location>
</feature>
<dbReference type="Pfam" id="PF01398">
    <property type="entry name" value="JAB"/>
    <property type="match status" value="1"/>
</dbReference>
<sequence>MAEDKKESKEEKDDKDEKKDEKKDGDKPKDVKKDRRDVVVHPIVLLGVVDHYNRVAKGTTKRVVGTLVGEVSDYSLHITNCFAVPFEEDPRDPQVWFLDHNYHEAMFAMFKKVNTKERIVGWYSTGPKIKPSDLSIHELYRRYCPEPVLVVMDVQPKDLELPMEAYYSVQEQTSDEVFKRTFLHVHSTVGAFEAEEVGVEHLLRDIKNASASTLAVRVGDKIGALKGLAMRLREISQYLSQVVAGKLPMNQEIIYQLQEIFNLMPDQDSEELIRSLATETNDMMLALYLGSMLRSTVALHNLINNKMRNKQQKEKAAEPKDKEKKEEAKKEKEERNTTAAPPAVSNRLESIDFDIYESQHISEGGKPRPCGTVMRWAIVSTIGIATGLVACGIDYGIEILTKLRFDLIEGLVNSGAEQWVLMIVHLLLCAALAAVAGALVCFVSPLAAGSGIPEVKCRLNGINLPLVVRSRTLLAKACGVLFSVSAGLPCGKEGPMIHSGAIIGALFWRCMPLGSNVMGDIELRDLIAAGGAAGVAAAFGAPIGGMLFAMEEGASFWSAKVLLQALLSSCTSAITLNLFLGGLDSIGFGTLGALGVLTFGDYYETANTSYHIWEMPFFAALGLLGGLLGAAFNALNVPLTLWRMRRIGASGWARFLEVLCVTICISAVFFVPAIIAHKCYVTDVDQGSHGDLAMVCKETKAKQQGLGLFMTPSEDAIKVLFHDAQVYDARLLALFGIIYFFLACWTYGLGVPSGLFVPSLLVGAVFGRLVGQCLRLLSDKVAPPGMYALVGAGASLAGMARITVSLAVILIEATGNTQYSLPLLFAVVLARGVGNAFNEGIYDIHIHLKNIPFLPAEPDILDTALVSSVMTMDVAAVSSIENRSRLISVLETPHNAFPVTEPGTAQYCGMLSRSALVDLLGDRDGRDQSEGGLAQATSFLGQQSEVDLKPYVNVGAYSIEDTATVRRAYALFRTMGLRHLPVVRHGCKLCGILTRKNFYDNGRA</sequence>
<dbReference type="InterPro" id="IPR024969">
    <property type="entry name" value="EIF3F/CSN6-like_C"/>
</dbReference>
<keyword evidence="6" id="KW-0647">Proteasome</keyword>
<keyword evidence="8" id="KW-0406">Ion transport</keyword>
<dbReference type="Gene3D" id="1.10.3080.10">
    <property type="entry name" value="Clc chloride channel"/>
    <property type="match status" value="1"/>
</dbReference>
<dbReference type="PROSITE" id="PS50249">
    <property type="entry name" value="MPN"/>
    <property type="match status" value="1"/>
</dbReference>
<dbReference type="GO" id="GO:0016020">
    <property type="term" value="C:membrane"/>
    <property type="evidence" value="ECO:0007669"/>
    <property type="project" value="UniProtKB-SubCell"/>
</dbReference>
<dbReference type="SMART" id="SM00232">
    <property type="entry name" value="JAB_MPN"/>
    <property type="match status" value="1"/>
</dbReference>
<keyword evidence="4 13" id="KW-0812">Transmembrane</keyword>
<keyword evidence="16" id="KW-1185">Reference proteome</keyword>
<dbReference type="PANTHER" id="PTHR11689">
    <property type="entry name" value="CHLORIDE CHANNEL PROTEIN CLC FAMILY MEMBER"/>
    <property type="match status" value="1"/>
</dbReference>
<dbReference type="AlphaFoldDB" id="A0A812YNE7"/>
<comment type="similarity">
    <text evidence="2">Belongs to the peptidase M67A family.</text>
</comment>
<dbReference type="SUPFAM" id="SSF54631">
    <property type="entry name" value="CBS-domain pair"/>
    <property type="match status" value="1"/>
</dbReference>
<proteinExistence type="inferred from homology"/>
<evidence type="ECO:0000256" key="8">
    <source>
        <dbReference type="ARBA" id="ARBA00023065"/>
    </source>
</evidence>
<feature type="domain" description="MPN" evidence="14">
    <location>
        <begin position="38"/>
        <end position="172"/>
    </location>
</feature>
<dbReference type="InterPro" id="IPR000555">
    <property type="entry name" value="JAMM/MPN+_dom"/>
</dbReference>
<evidence type="ECO:0000259" key="14">
    <source>
        <dbReference type="PROSITE" id="PS50249"/>
    </source>
</evidence>
<evidence type="ECO:0000256" key="5">
    <source>
        <dbReference type="ARBA" id="ARBA00022737"/>
    </source>
</evidence>
<dbReference type="EMBL" id="CAJNIZ010048192">
    <property type="protein sequence ID" value="CAE7784126.1"/>
    <property type="molecule type" value="Genomic_DNA"/>
</dbReference>
<evidence type="ECO:0000256" key="11">
    <source>
        <dbReference type="ARBA" id="ARBA00023214"/>
    </source>
</evidence>
<reference evidence="15" key="1">
    <citation type="submission" date="2021-02" db="EMBL/GenBank/DDBJ databases">
        <authorList>
            <person name="Dougan E. K."/>
            <person name="Rhodes N."/>
            <person name="Thang M."/>
            <person name="Chan C."/>
        </authorList>
    </citation>
    <scope>NUCLEOTIDE SEQUENCE</scope>
</reference>
<dbReference type="Pfam" id="PF00571">
    <property type="entry name" value="CBS"/>
    <property type="match status" value="1"/>
</dbReference>
<feature type="transmembrane region" description="Helical" evidence="13">
    <location>
        <begin position="755"/>
        <end position="774"/>
    </location>
</feature>
<keyword evidence="3" id="KW-0813">Transport</keyword>
<feature type="transmembrane region" description="Helical" evidence="13">
    <location>
        <begin position="655"/>
        <end position="676"/>
    </location>
</feature>
<keyword evidence="10 13" id="KW-0472">Membrane</keyword>
<evidence type="ECO:0000313" key="16">
    <source>
        <dbReference type="Proteomes" id="UP000649617"/>
    </source>
</evidence>
<dbReference type="Pfam" id="PF13012">
    <property type="entry name" value="MitMem_reg"/>
    <property type="match status" value="1"/>
</dbReference>
<evidence type="ECO:0000256" key="4">
    <source>
        <dbReference type="ARBA" id="ARBA00022692"/>
    </source>
</evidence>
<organism evidence="15 16">
    <name type="scientific">Symbiodinium pilosum</name>
    <name type="common">Dinoflagellate</name>
    <dbReference type="NCBI Taxonomy" id="2952"/>
    <lineage>
        <taxon>Eukaryota</taxon>
        <taxon>Sar</taxon>
        <taxon>Alveolata</taxon>
        <taxon>Dinophyceae</taxon>
        <taxon>Suessiales</taxon>
        <taxon>Symbiodiniaceae</taxon>
        <taxon>Symbiodinium</taxon>
    </lineage>
</organism>
<accession>A0A812YNE7</accession>
<name>A0A812YNE7_SYMPI</name>
<evidence type="ECO:0000256" key="12">
    <source>
        <dbReference type="SAM" id="MobiDB-lite"/>
    </source>
</evidence>
<gene>
    <name evidence="15" type="primary">Clcn7</name>
    <name evidence="15" type="ORF">SPIL2461_LOCUS23353</name>
</gene>
<dbReference type="GO" id="GO:0015108">
    <property type="term" value="F:chloride transmembrane transporter activity"/>
    <property type="evidence" value="ECO:0007669"/>
    <property type="project" value="InterPro"/>
</dbReference>
<dbReference type="InterPro" id="IPR051280">
    <property type="entry name" value="Cl-channel/antiporter"/>
</dbReference>
<feature type="transmembrane region" description="Helical" evidence="13">
    <location>
        <begin position="283"/>
        <end position="303"/>
    </location>
</feature>
<dbReference type="PANTHER" id="PTHR11689:SF136">
    <property type="entry name" value="H(+)_CL(-) EXCHANGE TRANSPORTER 7"/>
    <property type="match status" value="1"/>
</dbReference>
<keyword evidence="7 13" id="KW-1133">Transmembrane helix</keyword>
<dbReference type="OrthoDB" id="10256771at2759"/>
<evidence type="ECO:0000256" key="3">
    <source>
        <dbReference type="ARBA" id="ARBA00022448"/>
    </source>
</evidence>
<keyword evidence="5" id="KW-0677">Repeat</keyword>
<evidence type="ECO:0000256" key="7">
    <source>
        <dbReference type="ARBA" id="ARBA00022989"/>
    </source>
</evidence>
<dbReference type="CDD" id="cd04591">
    <property type="entry name" value="CBS_pair_voltage-gated_CLC_euk_bac"/>
    <property type="match status" value="1"/>
</dbReference>
<keyword evidence="9" id="KW-0129">CBS domain</keyword>
<feature type="transmembrane region" description="Helical" evidence="13">
    <location>
        <begin position="376"/>
        <end position="397"/>
    </location>
</feature>
<evidence type="ECO:0000256" key="1">
    <source>
        <dbReference type="ARBA" id="ARBA00004141"/>
    </source>
</evidence>
<evidence type="ECO:0000256" key="10">
    <source>
        <dbReference type="ARBA" id="ARBA00023136"/>
    </source>
</evidence>
<dbReference type="PRINTS" id="PR00762">
    <property type="entry name" value="CLCHANNEL"/>
</dbReference>
<dbReference type="InterPro" id="IPR014743">
    <property type="entry name" value="Cl-channel_core"/>
</dbReference>
<dbReference type="Proteomes" id="UP000649617">
    <property type="component" value="Unassembled WGS sequence"/>
</dbReference>
<evidence type="ECO:0000256" key="9">
    <source>
        <dbReference type="ARBA" id="ARBA00023122"/>
    </source>
</evidence>
<dbReference type="InterPro" id="IPR000644">
    <property type="entry name" value="CBS_dom"/>
</dbReference>
<dbReference type="InterPro" id="IPR037518">
    <property type="entry name" value="MPN"/>
</dbReference>
<feature type="transmembrane region" description="Helical" evidence="13">
    <location>
        <begin position="615"/>
        <end position="635"/>
    </location>
</feature>
<evidence type="ECO:0000313" key="15">
    <source>
        <dbReference type="EMBL" id="CAE7784126.1"/>
    </source>
</evidence>
<dbReference type="InterPro" id="IPR001807">
    <property type="entry name" value="ClC"/>
</dbReference>
<feature type="transmembrane region" description="Helical" evidence="13">
    <location>
        <begin position="526"/>
        <end position="549"/>
    </location>
</feature>
<dbReference type="SUPFAM" id="SSF81340">
    <property type="entry name" value="Clc chloride channel"/>
    <property type="match status" value="1"/>
</dbReference>
<feature type="transmembrane region" description="Helical" evidence="13">
    <location>
        <begin position="731"/>
        <end position="749"/>
    </location>
</feature>
<evidence type="ECO:0000256" key="13">
    <source>
        <dbReference type="SAM" id="Phobius"/>
    </source>
</evidence>
<dbReference type="GO" id="GO:0005838">
    <property type="term" value="C:proteasome regulatory particle"/>
    <property type="evidence" value="ECO:0007669"/>
    <property type="project" value="InterPro"/>
</dbReference>
<feature type="transmembrane region" description="Helical" evidence="13">
    <location>
        <begin position="419"/>
        <end position="448"/>
    </location>
</feature>
<protein>
    <submittedName>
        <fullName evidence="15">Clcn7 protein</fullName>
    </submittedName>
</protein>
<dbReference type="CDD" id="cd08062">
    <property type="entry name" value="MPN_RPN7_8"/>
    <property type="match status" value="1"/>
</dbReference>
<keyword evidence="11" id="KW-0868">Chloride</keyword>
<feature type="region of interest" description="Disordered" evidence="12">
    <location>
        <begin position="1"/>
        <end position="33"/>
    </location>
</feature>
<dbReference type="GO" id="GO:0008237">
    <property type="term" value="F:metallopeptidase activity"/>
    <property type="evidence" value="ECO:0007669"/>
    <property type="project" value="InterPro"/>
</dbReference>
<dbReference type="Gene3D" id="3.40.140.10">
    <property type="entry name" value="Cytidine Deaminase, domain 2"/>
    <property type="match status" value="1"/>
</dbReference>
<feature type="compositionally biased region" description="Basic and acidic residues" evidence="12">
    <location>
        <begin position="311"/>
        <end position="336"/>
    </location>
</feature>
<dbReference type="Gene3D" id="3.10.580.10">
    <property type="entry name" value="CBS-domain"/>
    <property type="match status" value="1"/>
</dbReference>
<feature type="region of interest" description="Disordered" evidence="12">
    <location>
        <begin position="308"/>
        <end position="343"/>
    </location>
</feature>
<dbReference type="InterPro" id="IPR046342">
    <property type="entry name" value="CBS_dom_sf"/>
</dbReference>
<evidence type="ECO:0000256" key="6">
    <source>
        <dbReference type="ARBA" id="ARBA00022942"/>
    </source>
</evidence>
<dbReference type="InterPro" id="IPR033858">
    <property type="entry name" value="MPN_RPN7_8"/>
</dbReference>
<dbReference type="Pfam" id="PF00654">
    <property type="entry name" value="Voltage_CLC"/>
    <property type="match status" value="1"/>
</dbReference>
<feature type="transmembrane region" description="Helical" evidence="13">
    <location>
        <begin position="786"/>
        <end position="811"/>
    </location>
</feature>